<dbReference type="PRINTS" id="PR02101">
    <property type="entry name" value="A8IMIRACIDIA"/>
</dbReference>
<feature type="chain" id="PRO_5042443020" description="Immunogenic miracidial antigen 8I" evidence="2">
    <location>
        <begin position="36"/>
        <end position="128"/>
    </location>
</feature>
<comment type="caution">
    <text evidence="4">The sequence shown here is derived from an EMBL/GenBank/DDBJ whole genome shotgun (WGS) entry which is preliminary data.</text>
</comment>
<keyword evidence="2" id="KW-0732">Signal</keyword>
<feature type="region of interest" description="Disordered" evidence="1">
    <location>
        <begin position="45"/>
        <end position="106"/>
    </location>
</feature>
<protein>
    <recommendedName>
        <fullName evidence="6">Immunogenic miracidial antigen 8I</fullName>
    </recommendedName>
</protein>
<reference evidence="4" key="2">
    <citation type="journal article" date="2023" name="Infect Dis Poverty">
        <title>Chromosome-scale genome of the human blood fluke Schistosoma mekongi and its implications for public health.</title>
        <authorList>
            <person name="Zhou M."/>
            <person name="Xu L."/>
            <person name="Xu D."/>
            <person name="Chen W."/>
            <person name="Khan J."/>
            <person name="Hu Y."/>
            <person name="Huang H."/>
            <person name="Wei H."/>
            <person name="Zhang Y."/>
            <person name="Chusongsang P."/>
            <person name="Tanasarnprasert K."/>
            <person name="Hu X."/>
            <person name="Limpanont Y."/>
            <person name="Lv Z."/>
        </authorList>
    </citation>
    <scope>NUCLEOTIDE SEQUENCE</scope>
    <source>
        <strain evidence="4">LV_2022a</strain>
    </source>
</reference>
<feature type="signal peptide" evidence="2">
    <location>
        <begin position="1"/>
        <end position="35"/>
    </location>
</feature>
<evidence type="ECO:0000313" key="3">
    <source>
        <dbReference type="EMBL" id="KAK4469992.1"/>
    </source>
</evidence>
<feature type="non-terminal residue" evidence="4">
    <location>
        <position position="1"/>
    </location>
</feature>
<evidence type="ECO:0000313" key="5">
    <source>
        <dbReference type="Proteomes" id="UP001292079"/>
    </source>
</evidence>
<organism evidence="4 5">
    <name type="scientific">Schistosoma mekongi</name>
    <name type="common">Parasitic worm</name>
    <dbReference type="NCBI Taxonomy" id="38744"/>
    <lineage>
        <taxon>Eukaryota</taxon>
        <taxon>Metazoa</taxon>
        <taxon>Spiralia</taxon>
        <taxon>Lophotrochozoa</taxon>
        <taxon>Platyhelminthes</taxon>
        <taxon>Trematoda</taxon>
        <taxon>Digenea</taxon>
        <taxon>Strigeidida</taxon>
        <taxon>Schistosomatoidea</taxon>
        <taxon>Schistosomatidae</taxon>
        <taxon>Schistosoma</taxon>
    </lineage>
</organism>
<dbReference type="EMBL" id="JALJAT010000004">
    <property type="protein sequence ID" value="KAK4469992.1"/>
    <property type="molecule type" value="Genomic_DNA"/>
</dbReference>
<feature type="compositionally biased region" description="Low complexity" evidence="1">
    <location>
        <begin position="45"/>
        <end position="55"/>
    </location>
</feature>
<evidence type="ECO:0000256" key="1">
    <source>
        <dbReference type="SAM" id="MobiDB-lite"/>
    </source>
</evidence>
<sequence>VNCLDKQTIHRVKRTTMNLISVILLSVTLFEHLLAQPMEHIIPGDQGNHIDIGNNDNHDGDDDMDDMDDADDVDDSHSSPSQLLQGSYRQNKHYGGGNYHSGYYRPNKHYGNAYGGRYSKGYRSGYRH</sequence>
<accession>A0AAE1ZA41</accession>
<evidence type="ECO:0008006" key="6">
    <source>
        <dbReference type="Google" id="ProtNLM"/>
    </source>
</evidence>
<keyword evidence="5" id="KW-1185">Reference proteome</keyword>
<reference evidence="4" key="1">
    <citation type="submission" date="2022-04" db="EMBL/GenBank/DDBJ databases">
        <authorList>
            <person name="Xu L."/>
            <person name="Lv Z."/>
        </authorList>
    </citation>
    <scope>NUCLEOTIDE SEQUENCE</scope>
    <source>
        <strain evidence="4">LV_2022a</strain>
    </source>
</reference>
<dbReference type="InterPro" id="IPR026240">
    <property type="entry name" value="Miracidia_Ag_8I"/>
</dbReference>
<dbReference type="AlphaFoldDB" id="A0AAE1ZA41"/>
<evidence type="ECO:0000256" key="2">
    <source>
        <dbReference type="SAM" id="SignalP"/>
    </source>
</evidence>
<feature type="compositionally biased region" description="Acidic residues" evidence="1">
    <location>
        <begin position="59"/>
        <end position="74"/>
    </location>
</feature>
<gene>
    <name evidence="3" type="ORF">MN116_000015</name>
    <name evidence="4" type="ORF">MN116_000016</name>
</gene>
<feature type="compositionally biased region" description="Polar residues" evidence="1">
    <location>
        <begin position="78"/>
        <end position="89"/>
    </location>
</feature>
<dbReference type="EMBL" id="JALJAT010000004">
    <property type="protein sequence ID" value="KAK4469993.1"/>
    <property type="molecule type" value="Genomic_DNA"/>
</dbReference>
<name>A0AAE1ZA41_SCHME</name>
<dbReference type="Proteomes" id="UP001292079">
    <property type="component" value="Unassembled WGS sequence"/>
</dbReference>
<proteinExistence type="predicted"/>
<evidence type="ECO:0000313" key="4">
    <source>
        <dbReference type="EMBL" id="KAK4469993.1"/>
    </source>
</evidence>